<dbReference type="PANTHER" id="PTHR43380">
    <property type="entry name" value="2-OXOISOVALERATE DEHYDROGENASE SUBUNIT ALPHA, MITOCHONDRIAL"/>
    <property type="match status" value="1"/>
</dbReference>
<keyword evidence="12" id="KW-1185">Reference proteome</keyword>
<dbReference type="InterPro" id="IPR001017">
    <property type="entry name" value="DH_E1"/>
</dbReference>
<keyword evidence="4" id="KW-0479">Metal-binding</keyword>
<dbReference type="Gene3D" id="3.40.50.970">
    <property type="match status" value="1"/>
</dbReference>
<sequence length="455" mass="51496">MSLQYKISILIFNLQNQLLQTEMFRYIHKCARSTYRTIHSLRQELLKAQGCAYSTSSPNFPGSEHHKPEWTNTPNFILPERGSGIPVYRVLGDDGAVIDGATNPQLSKDECMHMYETMVTLNVMDKILYEAQRHGRISFYMTNFGEEATQVGSAAALDAKDLIWGQYREAGVLMYRGFPLIQFMHQCYGNRKDIGKGRQMPVHYGAKDLHFVTISSTLGTQMPQAVGSAYSYKMQGNGQCVVCFFGDGAASEGDAHGALNFAATLECPIVFICRNNGYAISTPTHEQYRGDGIASRGVGYGVATLRVNGNDIFAVYNGVKEAREMAVRENRPVLVEAMTYRIGHHSTSDDSSAYRSLDEISYWEQEGNPTKKLEAYLIQQGYWTSEQTEQMLKSKRKEVLTAFAEAENEKIGPMTEAYNDVYDVLPQRIQRQLEETKEHFRKYKDKYSNLDKFES</sequence>
<comment type="catalytic activity">
    <reaction evidence="9">
        <text>N(6)-[(R)-lipoyl]-L-lysyl-[protein] + 3-methyl-2-oxobutanoate + H(+) = N(6)-[(R)-S(8)-2-methylpropanoyldihydrolipoyl]-L-lysyl-[protein] + CO2</text>
        <dbReference type="Rhea" id="RHEA:13457"/>
        <dbReference type="Rhea" id="RHEA-COMP:10474"/>
        <dbReference type="Rhea" id="RHEA-COMP:10497"/>
        <dbReference type="ChEBI" id="CHEBI:11851"/>
        <dbReference type="ChEBI" id="CHEBI:15378"/>
        <dbReference type="ChEBI" id="CHEBI:16526"/>
        <dbReference type="ChEBI" id="CHEBI:83099"/>
        <dbReference type="ChEBI" id="CHEBI:83142"/>
        <dbReference type="EC" id="1.2.4.4"/>
    </reaction>
</comment>
<dbReference type="Pfam" id="PF00676">
    <property type="entry name" value="E1_dh"/>
    <property type="match status" value="1"/>
</dbReference>
<evidence type="ECO:0000256" key="3">
    <source>
        <dbReference type="ARBA" id="ARBA00008646"/>
    </source>
</evidence>
<comment type="function">
    <text evidence="9">The branched-chain alpha-keto dehydrogenase complex catalyzes the overall conversion of alpha-keto acids to acyl-CoA and CO(2). It contains multiple copies of three enzymatic components: branched-chain alpha-keto acid decarboxylase (E1), lipoamide acyltransferase (E2) and lipoamide dehydrogenase (E3).</text>
</comment>
<dbReference type="InterPro" id="IPR050771">
    <property type="entry name" value="Alpha-ketoacid_DH_E1_comp"/>
</dbReference>
<evidence type="ECO:0000256" key="4">
    <source>
        <dbReference type="ARBA" id="ARBA00022723"/>
    </source>
</evidence>
<evidence type="ECO:0000256" key="7">
    <source>
        <dbReference type="ARBA" id="ARBA00023002"/>
    </source>
</evidence>
<dbReference type="InterPro" id="IPR029061">
    <property type="entry name" value="THDP-binding"/>
</dbReference>
<keyword evidence="7 9" id="KW-0560">Oxidoreductase</keyword>
<dbReference type="GO" id="GO:0005759">
    <property type="term" value="C:mitochondrial matrix"/>
    <property type="evidence" value="ECO:0007669"/>
    <property type="project" value="UniProtKB-SubCell"/>
</dbReference>
<comment type="cofactor">
    <cofactor evidence="1 9">
        <name>thiamine diphosphate</name>
        <dbReference type="ChEBI" id="CHEBI:58937"/>
    </cofactor>
</comment>
<dbReference type="AlphaFoldDB" id="A0A7J7KAT5"/>
<dbReference type="EMBL" id="VXIV02001024">
    <property type="protein sequence ID" value="KAF6034676.1"/>
    <property type="molecule type" value="Genomic_DNA"/>
</dbReference>
<comment type="subcellular location">
    <subcellularLocation>
        <location evidence="2">Mitochondrion matrix</location>
    </subcellularLocation>
</comment>
<evidence type="ECO:0000256" key="8">
    <source>
        <dbReference type="ARBA" id="ARBA00023128"/>
    </source>
</evidence>
<comment type="similarity">
    <text evidence="3 9">Belongs to the BCKDHA family.</text>
</comment>
<evidence type="ECO:0000256" key="1">
    <source>
        <dbReference type="ARBA" id="ARBA00001964"/>
    </source>
</evidence>
<dbReference type="EC" id="1.2.4.4" evidence="9"/>
<dbReference type="GO" id="GO:0003863">
    <property type="term" value="F:branched-chain 2-oxo acid dehydrogenase activity"/>
    <property type="evidence" value="ECO:0007669"/>
    <property type="project" value="UniProtKB-EC"/>
</dbReference>
<keyword evidence="9" id="KW-0786">Thiamine pyrophosphate</keyword>
<evidence type="ECO:0000256" key="6">
    <source>
        <dbReference type="ARBA" id="ARBA00022958"/>
    </source>
</evidence>
<keyword evidence="6" id="KW-0630">Potassium</keyword>
<evidence type="ECO:0000313" key="12">
    <source>
        <dbReference type="Proteomes" id="UP000593567"/>
    </source>
</evidence>
<evidence type="ECO:0000256" key="2">
    <source>
        <dbReference type="ARBA" id="ARBA00004305"/>
    </source>
</evidence>
<proteinExistence type="inferred from homology"/>
<dbReference type="PANTHER" id="PTHR43380:SF1">
    <property type="entry name" value="2-OXOISOVALERATE DEHYDROGENASE SUBUNIT ALPHA, MITOCHONDRIAL"/>
    <property type="match status" value="1"/>
</dbReference>
<dbReference type="SUPFAM" id="SSF52518">
    <property type="entry name" value="Thiamin diphosphate-binding fold (THDP-binding)"/>
    <property type="match status" value="1"/>
</dbReference>
<organism evidence="11 12">
    <name type="scientific">Bugula neritina</name>
    <name type="common">Brown bryozoan</name>
    <name type="synonym">Sertularia neritina</name>
    <dbReference type="NCBI Taxonomy" id="10212"/>
    <lineage>
        <taxon>Eukaryota</taxon>
        <taxon>Metazoa</taxon>
        <taxon>Spiralia</taxon>
        <taxon>Lophotrochozoa</taxon>
        <taxon>Bryozoa</taxon>
        <taxon>Gymnolaemata</taxon>
        <taxon>Cheilostomatida</taxon>
        <taxon>Flustrina</taxon>
        <taxon>Buguloidea</taxon>
        <taxon>Bugulidae</taxon>
        <taxon>Bugula</taxon>
    </lineage>
</organism>
<dbReference type="GO" id="GO:0046872">
    <property type="term" value="F:metal ion binding"/>
    <property type="evidence" value="ECO:0007669"/>
    <property type="project" value="UniProtKB-KW"/>
</dbReference>
<keyword evidence="8" id="KW-0496">Mitochondrion</keyword>
<dbReference type="Proteomes" id="UP000593567">
    <property type="component" value="Unassembled WGS sequence"/>
</dbReference>
<dbReference type="GO" id="GO:0009083">
    <property type="term" value="P:branched-chain amino acid catabolic process"/>
    <property type="evidence" value="ECO:0007669"/>
    <property type="project" value="TreeGrafter"/>
</dbReference>
<evidence type="ECO:0000313" key="11">
    <source>
        <dbReference type="EMBL" id="KAF6034676.1"/>
    </source>
</evidence>
<protein>
    <recommendedName>
        <fullName evidence="9">2-oxoisovalerate dehydrogenase subunit alpha</fullName>
        <ecNumber evidence="9">1.2.4.4</ecNumber>
    </recommendedName>
    <alternativeName>
        <fullName evidence="9">Branched-chain alpha-keto acid dehydrogenase E1 component alpha chain</fullName>
    </alternativeName>
</protein>
<dbReference type="FunFam" id="3.40.50.970:FF:000015">
    <property type="entry name" value="2-oxoisovalerate dehydrogenase subunit alpha"/>
    <property type="match status" value="1"/>
</dbReference>
<feature type="domain" description="Dehydrogenase E1 component" evidence="10">
    <location>
        <begin position="116"/>
        <end position="411"/>
    </location>
</feature>
<evidence type="ECO:0000259" key="10">
    <source>
        <dbReference type="Pfam" id="PF00676"/>
    </source>
</evidence>
<gene>
    <name evidence="11" type="ORF">EB796_007019</name>
</gene>
<evidence type="ECO:0000256" key="9">
    <source>
        <dbReference type="RuleBase" id="RU365014"/>
    </source>
</evidence>
<reference evidence="11" key="1">
    <citation type="submission" date="2020-06" db="EMBL/GenBank/DDBJ databases">
        <title>Draft genome of Bugula neritina, a colonial animal packing powerful symbionts and potential medicines.</title>
        <authorList>
            <person name="Rayko M."/>
        </authorList>
    </citation>
    <scope>NUCLEOTIDE SEQUENCE [LARGE SCALE GENOMIC DNA]</scope>
    <source>
        <strain evidence="11">Kwan_BN1</strain>
    </source>
</reference>
<name>A0A7J7KAT5_BUGNE</name>
<evidence type="ECO:0000256" key="5">
    <source>
        <dbReference type="ARBA" id="ARBA00022946"/>
    </source>
</evidence>
<keyword evidence="5" id="KW-0809">Transit peptide</keyword>
<accession>A0A7J7KAT5</accession>
<dbReference type="CDD" id="cd02000">
    <property type="entry name" value="TPP_E1_PDC_ADC_BCADC"/>
    <property type="match status" value="1"/>
</dbReference>
<dbReference type="OrthoDB" id="3845at2759"/>
<comment type="caution">
    <text evidence="11">The sequence shown here is derived from an EMBL/GenBank/DDBJ whole genome shotgun (WGS) entry which is preliminary data.</text>
</comment>